<reference evidence="2 3" key="1">
    <citation type="submission" date="2019-07" db="EMBL/GenBank/DDBJ databases">
        <title>Whole genome shotgun sequence of Cellulomonas xylanilytica NBRC 101102.</title>
        <authorList>
            <person name="Hosoyama A."/>
            <person name="Uohara A."/>
            <person name="Ohji S."/>
            <person name="Ichikawa N."/>
        </authorList>
    </citation>
    <scope>NUCLEOTIDE SEQUENCE [LARGE SCALE GENOMIC DNA]</scope>
    <source>
        <strain evidence="2 3">NBRC 101102</strain>
    </source>
</reference>
<evidence type="ECO:0000256" key="1">
    <source>
        <dbReference type="SAM" id="MobiDB-lite"/>
    </source>
</evidence>
<dbReference type="Proteomes" id="UP000321118">
    <property type="component" value="Unassembled WGS sequence"/>
</dbReference>
<name>A0A510V996_9CELL</name>
<protein>
    <submittedName>
        <fullName evidence="2">Uncharacterized protein</fullName>
    </submittedName>
</protein>
<gene>
    <name evidence="2" type="ORF">CXY01_39640</name>
</gene>
<keyword evidence="3" id="KW-1185">Reference proteome</keyword>
<proteinExistence type="predicted"/>
<dbReference type="AlphaFoldDB" id="A0A510V996"/>
<evidence type="ECO:0000313" key="2">
    <source>
        <dbReference type="EMBL" id="GEK23444.1"/>
    </source>
</evidence>
<feature type="region of interest" description="Disordered" evidence="1">
    <location>
        <begin position="1"/>
        <end position="44"/>
    </location>
</feature>
<dbReference type="EMBL" id="BJUB01000016">
    <property type="protein sequence ID" value="GEK23444.1"/>
    <property type="molecule type" value="Genomic_DNA"/>
</dbReference>
<accession>A0A510V996</accession>
<evidence type="ECO:0000313" key="3">
    <source>
        <dbReference type="Proteomes" id="UP000321118"/>
    </source>
</evidence>
<organism evidence="2 3">
    <name type="scientific">Cellulomonas xylanilytica</name>
    <dbReference type="NCBI Taxonomy" id="233583"/>
    <lineage>
        <taxon>Bacteria</taxon>
        <taxon>Bacillati</taxon>
        <taxon>Actinomycetota</taxon>
        <taxon>Actinomycetes</taxon>
        <taxon>Micrococcales</taxon>
        <taxon>Cellulomonadaceae</taxon>
        <taxon>Cellulomonas</taxon>
    </lineage>
</organism>
<comment type="caution">
    <text evidence="2">The sequence shown here is derived from an EMBL/GenBank/DDBJ whole genome shotgun (WGS) entry which is preliminary data.</text>
</comment>
<dbReference type="RefSeq" id="WP_281285339.1">
    <property type="nucleotide sequence ID" value="NZ_BJUB01000016.1"/>
</dbReference>
<sequence length="44" mass="4582">MDKKHDTEGADLPPVPGPDSWSSAEASEWDPDEEAQPSGDGDAG</sequence>